<dbReference type="GO" id="GO:0006955">
    <property type="term" value="P:immune response"/>
    <property type="evidence" value="ECO:0007669"/>
    <property type="project" value="InterPro"/>
</dbReference>
<reference evidence="10" key="1">
    <citation type="submission" date="2014-11" db="EMBL/GenBank/DDBJ databases">
        <title>Cloning and Characterization of IL-1b, IL-8, IL-10, and TNFa from Golden Tilefish (Lopholatilus chamaeleonticeps) and Red Snapper (Lutjanus campechanus).</title>
        <authorList>
            <person name="Deak K.L."/>
            <person name="Sherwood T.A."/>
            <person name="Walsh C.J."/>
            <person name="Wetzel D.L."/>
            <person name="Murawski S.A."/>
        </authorList>
    </citation>
    <scope>NUCLEOTIDE SEQUENCE</scope>
    <source>
        <tissue evidence="10">Spleen</tissue>
    </source>
</reference>
<dbReference type="SMART" id="SM00188">
    <property type="entry name" value="IL10"/>
    <property type="match status" value="1"/>
</dbReference>
<comment type="subcellular location">
    <subcellularLocation>
        <location evidence="1 9">Secreted</location>
    </subcellularLocation>
</comment>
<feature type="signal peptide" evidence="9">
    <location>
        <begin position="1"/>
        <end position="22"/>
    </location>
</feature>
<evidence type="ECO:0000256" key="5">
    <source>
        <dbReference type="ARBA" id="ARBA00022525"/>
    </source>
</evidence>
<evidence type="ECO:0000256" key="3">
    <source>
        <dbReference type="ARBA" id="ARBA00011144"/>
    </source>
</evidence>
<keyword evidence="5 9" id="KW-0964">Secreted</keyword>
<dbReference type="PANTHER" id="PTHR48482">
    <property type="entry name" value="INTERLEUKIN-19-RELATED"/>
    <property type="match status" value="1"/>
</dbReference>
<evidence type="ECO:0000256" key="6">
    <source>
        <dbReference type="ARBA" id="ARBA00022729"/>
    </source>
</evidence>
<evidence type="ECO:0000313" key="10">
    <source>
        <dbReference type="EMBL" id="ALC74693.1"/>
    </source>
</evidence>
<feature type="disulfide bond" evidence="8">
    <location>
        <begin position="31"/>
        <end position="130"/>
    </location>
</feature>
<protein>
    <recommendedName>
        <fullName evidence="9">Interleukin family protein</fullName>
    </recommendedName>
</protein>
<dbReference type="AlphaFoldDB" id="A0A1I9JAX0"/>
<keyword evidence="4 9" id="KW-0202">Cytokine</keyword>
<evidence type="ECO:0000256" key="7">
    <source>
        <dbReference type="ARBA" id="ARBA00023157"/>
    </source>
</evidence>
<evidence type="ECO:0000256" key="8">
    <source>
        <dbReference type="PIRSR" id="PIRSR620443-50"/>
    </source>
</evidence>
<dbReference type="EMBL" id="KP147954">
    <property type="protein sequence ID" value="ALC74693.1"/>
    <property type="molecule type" value="mRNA"/>
</dbReference>
<dbReference type="InterPro" id="IPR000098">
    <property type="entry name" value="IL-10"/>
</dbReference>
<proteinExistence type="evidence at transcript level"/>
<feature type="disulfide bond" evidence="8">
    <location>
        <begin position="80"/>
        <end position="136"/>
    </location>
</feature>
<dbReference type="GO" id="GO:0005125">
    <property type="term" value="F:cytokine activity"/>
    <property type="evidence" value="ECO:0007669"/>
    <property type="project" value="UniProtKB-UniRule"/>
</dbReference>
<keyword evidence="7 8" id="KW-1015">Disulfide bond</keyword>
<feature type="chain" id="PRO_5031595681" description="Interleukin family protein" evidence="9">
    <location>
        <begin position="23"/>
        <end position="187"/>
    </location>
</feature>
<gene>
    <name evidence="10" type="primary">IL-10</name>
</gene>
<comment type="subunit">
    <text evidence="3">Homodimer. Interacts with IL10RA and IL10RB.</text>
</comment>
<dbReference type="Gene3D" id="1.20.1250.10">
    <property type="match status" value="1"/>
</dbReference>
<comment type="function">
    <text evidence="9">Immune regulatory cytokine.</text>
</comment>
<comment type="similarity">
    <text evidence="2 9">Belongs to the IL-10 family.</text>
</comment>
<dbReference type="PANTHER" id="PTHR48482:SF5">
    <property type="entry name" value="INTERLEUKIN-10"/>
    <property type="match status" value="1"/>
</dbReference>
<dbReference type="GO" id="GO:0005615">
    <property type="term" value="C:extracellular space"/>
    <property type="evidence" value="ECO:0007669"/>
    <property type="project" value="UniProtKB-UniRule"/>
</dbReference>
<keyword evidence="6 9" id="KW-0732">Signal</keyword>
<evidence type="ECO:0000256" key="9">
    <source>
        <dbReference type="RuleBase" id="RU368043"/>
    </source>
</evidence>
<organism evidence="10">
    <name type="scientific">Lutjanus campechanus</name>
    <name type="common">Northern red snapper</name>
    <name type="synonym">Mesoprion campechanus</name>
    <dbReference type="NCBI Taxonomy" id="40505"/>
    <lineage>
        <taxon>Eukaryota</taxon>
        <taxon>Metazoa</taxon>
        <taxon>Chordata</taxon>
        <taxon>Craniata</taxon>
        <taxon>Vertebrata</taxon>
        <taxon>Euteleostomi</taxon>
        <taxon>Actinopterygii</taxon>
        <taxon>Neopterygii</taxon>
        <taxon>Teleostei</taxon>
        <taxon>Neoteleostei</taxon>
        <taxon>Acanthomorphata</taxon>
        <taxon>Eupercaria</taxon>
        <taxon>Lutjaniformes</taxon>
        <taxon>Lutjanidae</taxon>
        <taxon>Lutjanus</taxon>
    </lineage>
</organism>
<accession>A0A1I9JAX0</accession>
<evidence type="ECO:0000256" key="1">
    <source>
        <dbReference type="ARBA" id="ARBA00004613"/>
    </source>
</evidence>
<name>A0A1I9JAX0_LUTCA</name>
<evidence type="ECO:0000256" key="4">
    <source>
        <dbReference type="ARBA" id="ARBA00022514"/>
    </source>
</evidence>
<dbReference type="Pfam" id="PF00726">
    <property type="entry name" value="IL10"/>
    <property type="match status" value="1"/>
</dbReference>
<dbReference type="InterPro" id="IPR020443">
    <property type="entry name" value="IL-10/19/20/24/26"/>
</dbReference>
<dbReference type="InterPro" id="IPR009079">
    <property type="entry name" value="4_helix_cytokine-like_core"/>
</dbReference>
<dbReference type="SUPFAM" id="SSF47266">
    <property type="entry name" value="4-helical cytokines"/>
    <property type="match status" value="1"/>
</dbReference>
<dbReference type="PRINTS" id="PR01294">
    <property type="entry name" value="INTRLEUKIN10"/>
</dbReference>
<dbReference type="GO" id="GO:0001817">
    <property type="term" value="P:regulation of cytokine production"/>
    <property type="evidence" value="ECO:0007669"/>
    <property type="project" value="UniProtKB-ARBA"/>
</dbReference>
<evidence type="ECO:0000256" key="2">
    <source>
        <dbReference type="ARBA" id="ARBA00008813"/>
    </source>
</evidence>
<sequence>MTPRSLLLCVLVNLSVLRTVWCTPLCNNDCCRFVERFPVRLERLRADYSQIRGYYEANDDLDRALLDQTIEHSLKTPFACHAINSILGFYLGTVLPEALAEVTEDTRDLKPHMESIQTIFDQLKTDVTRCKHYFSCKEQFDITTLNSTYTQMESKGLYKAMGELNLLFNYIETYLASKRPKNHVASA</sequence>